<dbReference type="InterPro" id="IPR018464">
    <property type="entry name" value="CENP-O"/>
</dbReference>
<comment type="similarity">
    <text evidence="3">Belongs to the CENP-O/MCM21 family.</text>
</comment>
<dbReference type="PROSITE" id="PS51733">
    <property type="entry name" value="BPL_LPL_CATALYTIC"/>
    <property type="match status" value="1"/>
</dbReference>
<dbReference type="GO" id="GO:0005634">
    <property type="term" value="C:nucleus"/>
    <property type="evidence" value="ECO:0007669"/>
    <property type="project" value="UniProtKB-SubCell"/>
</dbReference>
<evidence type="ECO:0000256" key="5">
    <source>
        <dbReference type="ARBA" id="ARBA00023242"/>
    </source>
</evidence>
<name>A0ABD1LH48_9FABA</name>
<organism evidence="8 9">
    <name type="scientific">Flemingia macrophylla</name>
    <dbReference type="NCBI Taxonomy" id="520843"/>
    <lineage>
        <taxon>Eukaryota</taxon>
        <taxon>Viridiplantae</taxon>
        <taxon>Streptophyta</taxon>
        <taxon>Embryophyta</taxon>
        <taxon>Tracheophyta</taxon>
        <taxon>Spermatophyta</taxon>
        <taxon>Magnoliopsida</taxon>
        <taxon>eudicotyledons</taxon>
        <taxon>Gunneridae</taxon>
        <taxon>Pentapetalae</taxon>
        <taxon>rosids</taxon>
        <taxon>fabids</taxon>
        <taxon>Fabales</taxon>
        <taxon>Fabaceae</taxon>
        <taxon>Papilionoideae</taxon>
        <taxon>50 kb inversion clade</taxon>
        <taxon>NPAAA clade</taxon>
        <taxon>indigoferoid/millettioid clade</taxon>
        <taxon>Phaseoleae</taxon>
        <taxon>Flemingia</taxon>
    </lineage>
</organism>
<dbReference type="SUPFAM" id="SSF55681">
    <property type="entry name" value="Class II aaRS and biotin synthetases"/>
    <property type="match status" value="1"/>
</dbReference>
<protein>
    <recommendedName>
        <fullName evidence="7">BPL/LPL catalytic domain-containing protein</fullName>
    </recommendedName>
</protein>
<dbReference type="Proteomes" id="UP001603857">
    <property type="component" value="Unassembled WGS sequence"/>
</dbReference>
<evidence type="ECO:0000256" key="6">
    <source>
        <dbReference type="ARBA" id="ARBA00023328"/>
    </source>
</evidence>
<keyword evidence="5" id="KW-0539">Nucleus</keyword>
<gene>
    <name evidence="8" type="ORF">Fmac_026629</name>
</gene>
<evidence type="ECO:0000313" key="9">
    <source>
        <dbReference type="Proteomes" id="UP001603857"/>
    </source>
</evidence>
<keyword evidence="4" id="KW-0158">Chromosome</keyword>
<evidence type="ECO:0000259" key="7">
    <source>
        <dbReference type="PROSITE" id="PS51733"/>
    </source>
</evidence>
<dbReference type="Gene3D" id="3.30.930.10">
    <property type="entry name" value="Bira Bifunctional Protein, Domain 2"/>
    <property type="match status" value="1"/>
</dbReference>
<dbReference type="AlphaFoldDB" id="A0ABD1LH48"/>
<evidence type="ECO:0000256" key="1">
    <source>
        <dbReference type="ARBA" id="ARBA00004123"/>
    </source>
</evidence>
<dbReference type="PANTHER" id="PTHR10993:SF15">
    <property type="entry name" value="OCTANOYLTRANSFERASE LIP2, MITOCHONDRIAL"/>
    <property type="match status" value="1"/>
</dbReference>
<keyword evidence="9" id="KW-1185">Reference proteome</keyword>
<proteinExistence type="inferred from homology"/>
<dbReference type="EMBL" id="JBGMDY010000009">
    <property type="protein sequence ID" value="KAL2322250.1"/>
    <property type="molecule type" value="Genomic_DNA"/>
</dbReference>
<dbReference type="InterPro" id="IPR045864">
    <property type="entry name" value="aa-tRNA-synth_II/BPL/LPL"/>
</dbReference>
<evidence type="ECO:0000256" key="4">
    <source>
        <dbReference type="ARBA" id="ARBA00022454"/>
    </source>
</evidence>
<accession>A0ABD1LH48</accession>
<evidence type="ECO:0000313" key="8">
    <source>
        <dbReference type="EMBL" id="KAL2322250.1"/>
    </source>
</evidence>
<dbReference type="InterPro" id="IPR020605">
    <property type="entry name" value="Octanoyltransferase_CS"/>
</dbReference>
<reference evidence="8 9" key="1">
    <citation type="submission" date="2024-08" db="EMBL/GenBank/DDBJ databases">
        <title>Insights into the chromosomal genome structure of Flemingia macrophylla.</title>
        <authorList>
            <person name="Ding Y."/>
            <person name="Zhao Y."/>
            <person name="Bi W."/>
            <person name="Wu M."/>
            <person name="Zhao G."/>
            <person name="Gong Y."/>
            <person name="Li W."/>
            <person name="Zhang P."/>
        </authorList>
    </citation>
    <scope>NUCLEOTIDE SEQUENCE [LARGE SCALE GENOMIC DNA]</scope>
    <source>
        <strain evidence="8">DYQJB</strain>
        <tissue evidence="8">Leaf</tissue>
    </source>
</reference>
<comment type="caution">
    <text evidence="8">The sequence shown here is derived from an EMBL/GenBank/DDBJ whole genome shotgun (WGS) entry which is preliminary data.</text>
</comment>
<sequence length="284" mass="31967">MRGLRNLEVWKLGVVNYLDALKQQEKLALERKLHRKCDTLLSLQHPPTYTVGKRQTVHNFLIPQPELEKIGAELHYTQRGGDITFHGPHQAILYPILSLRDMGLGARSFVEKIELTMIELNAMYGVKACPGQSGEPYEFYHCVLKSKSFLEKLTVLEHTVPFFLPIREIENDLLSCNALAVLPTRISVLAWAMFNKNTTATLSWKDDGLSRNHSSPSRLTYAEDALRSISLPEGCVQLGEARTWSANFTTSISADVSSKSSRLELGPFSCLDSFVKVIGRDVKY</sequence>
<dbReference type="PANTHER" id="PTHR10993">
    <property type="entry name" value="OCTANOYLTRANSFERASE"/>
    <property type="match status" value="1"/>
</dbReference>
<dbReference type="Pfam" id="PF09496">
    <property type="entry name" value="CENP-O"/>
    <property type="match status" value="1"/>
</dbReference>
<evidence type="ECO:0000256" key="2">
    <source>
        <dbReference type="ARBA" id="ARBA00004584"/>
    </source>
</evidence>
<comment type="subcellular location">
    <subcellularLocation>
        <location evidence="2">Chromosome</location>
        <location evidence="2">Centromere</location>
    </subcellularLocation>
    <subcellularLocation>
        <location evidence="1">Nucleus</location>
    </subcellularLocation>
</comment>
<keyword evidence="6" id="KW-0137">Centromere</keyword>
<dbReference type="PROSITE" id="PS01313">
    <property type="entry name" value="LIPB"/>
    <property type="match status" value="1"/>
</dbReference>
<feature type="domain" description="BPL/LPL catalytic" evidence="7">
    <location>
        <begin position="34"/>
        <end position="209"/>
    </location>
</feature>
<dbReference type="InterPro" id="IPR004143">
    <property type="entry name" value="BPL_LPL_catalytic"/>
</dbReference>
<dbReference type="Pfam" id="PF21948">
    <property type="entry name" value="LplA-B_cat"/>
    <property type="match status" value="1"/>
</dbReference>
<dbReference type="GO" id="GO:0000775">
    <property type="term" value="C:chromosome, centromeric region"/>
    <property type="evidence" value="ECO:0007669"/>
    <property type="project" value="UniProtKB-SubCell"/>
</dbReference>
<evidence type="ECO:0000256" key="3">
    <source>
        <dbReference type="ARBA" id="ARBA00007321"/>
    </source>
</evidence>